<evidence type="ECO:0000313" key="2">
    <source>
        <dbReference type="Proteomes" id="UP000296284"/>
    </source>
</evidence>
<protein>
    <submittedName>
        <fullName evidence="1">Uncharacterized protein</fullName>
    </submittedName>
</protein>
<evidence type="ECO:0000313" key="1">
    <source>
        <dbReference type="EMBL" id="QBX79625.1"/>
    </source>
</evidence>
<gene>
    <name evidence="1" type="ORF">E4Z61_04325</name>
</gene>
<proteinExistence type="predicted"/>
<reference evidence="1 2" key="1">
    <citation type="submission" date="2019-03" db="EMBL/GenBank/DDBJ databases">
        <title>Complete genome sequence of Citrobacter sp. SNU WT2 isolated from diseased rainbow trout.</title>
        <authorList>
            <person name="Oh W.T."/>
            <person name="Park S.C."/>
        </authorList>
    </citation>
    <scope>NUCLEOTIDE SEQUENCE [LARGE SCALE GENOMIC DNA]</scope>
    <source>
        <strain evidence="1 2">SNU WT2</strain>
    </source>
</reference>
<dbReference type="CDD" id="cd16387">
    <property type="entry name" value="ParB_N_Srx"/>
    <property type="match status" value="1"/>
</dbReference>
<keyword evidence="2" id="KW-1185">Reference proteome</keyword>
<dbReference type="Proteomes" id="UP000296284">
    <property type="component" value="Chromosome"/>
</dbReference>
<dbReference type="RefSeq" id="WP_135321688.1">
    <property type="nucleotide sequence ID" value="NZ_CP038469.1"/>
</dbReference>
<accession>A0ABX5T3M6</accession>
<organism evidence="1 2">
    <name type="scientific">Citrobacter tructae</name>
    <dbReference type="NCBI Taxonomy" id="2562449"/>
    <lineage>
        <taxon>Bacteria</taxon>
        <taxon>Pseudomonadati</taxon>
        <taxon>Pseudomonadota</taxon>
        <taxon>Gammaproteobacteria</taxon>
        <taxon>Enterobacterales</taxon>
        <taxon>Enterobacteriaceae</taxon>
        <taxon>Citrobacter</taxon>
    </lineage>
</organism>
<sequence length="346" mass="40122">MAEYWWKDLFVRDNYWQGLELTLQESPKKTQALEMLSGRNGRMALQAGAETLFWASMLEDHSGAWVVFNTDHSGSQGLLPAVTSENIEQIKGKGEEVWTREWCRYFLRQLMQAPVPLLSPRRWLLSPMVLSPRSSPRPLHSSVPVKEWRFDSPESVGNVGYRWTLYGEDFPDLVHPHKVRLADWWWGNDLLLGRYPINADAGRLKWWRKKCREGTLPPILLRYIGGLGSFVILDGHYRLHAAITEEIPPSFLVISELNERVISGDPVHQERILRALEKQLRNNTEAGIHAINQTLINLYDTRYFYSSTHSRAILGEGVRWAQELDGFLQKHHLEEYREKIVNRVNG</sequence>
<name>A0ABX5T3M6_9ENTR</name>
<dbReference type="EMBL" id="CP038469">
    <property type="protein sequence ID" value="QBX79625.1"/>
    <property type="molecule type" value="Genomic_DNA"/>
</dbReference>